<dbReference type="SFLD" id="SFLDG01067">
    <property type="entry name" value="SPASM/twitch_domain_containing"/>
    <property type="match status" value="1"/>
</dbReference>
<keyword evidence="5" id="KW-0411">Iron-sulfur</keyword>
<dbReference type="InterPro" id="IPR023885">
    <property type="entry name" value="4Fe4S-binding_SPASM_dom"/>
</dbReference>
<reference evidence="7 8" key="1">
    <citation type="submission" date="2019-08" db="EMBL/GenBank/DDBJ databases">
        <title>In-depth cultivation of the pig gut microbiome towards novel bacterial diversity and tailored functional studies.</title>
        <authorList>
            <person name="Wylensek D."/>
            <person name="Hitch T.C.A."/>
            <person name="Clavel T."/>
        </authorList>
    </citation>
    <scope>NUCLEOTIDE SEQUENCE [LARGE SCALE GENOMIC DNA]</scope>
    <source>
        <strain evidence="7 8">NM-380-WT-3C1</strain>
    </source>
</reference>
<evidence type="ECO:0000256" key="2">
    <source>
        <dbReference type="ARBA" id="ARBA00022691"/>
    </source>
</evidence>
<keyword evidence="2" id="KW-0949">S-adenosyl-L-methionine</keyword>
<dbReference type="SFLD" id="SFLDG01386">
    <property type="entry name" value="main_SPASM_domain-containing"/>
    <property type="match status" value="1"/>
</dbReference>
<comment type="caution">
    <text evidence="7">The sequence shown here is derived from an EMBL/GenBank/DDBJ whole genome shotgun (WGS) entry which is preliminary data.</text>
</comment>
<dbReference type="AlphaFoldDB" id="A0A7X2PE67"/>
<organism evidence="7 8">
    <name type="scientific">Bullifex porci</name>
    <dbReference type="NCBI Taxonomy" id="2606638"/>
    <lineage>
        <taxon>Bacteria</taxon>
        <taxon>Pseudomonadati</taxon>
        <taxon>Spirochaetota</taxon>
        <taxon>Spirochaetia</taxon>
        <taxon>Spirochaetales</taxon>
        <taxon>Spirochaetaceae</taxon>
        <taxon>Bullifex</taxon>
    </lineage>
</organism>
<dbReference type="InterPro" id="IPR007197">
    <property type="entry name" value="rSAM"/>
</dbReference>
<dbReference type="PANTHER" id="PTHR11228">
    <property type="entry name" value="RADICAL SAM DOMAIN PROTEIN"/>
    <property type="match status" value="1"/>
</dbReference>
<keyword evidence="3" id="KW-0479">Metal-binding</keyword>
<evidence type="ECO:0000259" key="6">
    <source>
        <dbReference type="PROSITE" id="PS51918"/>
    </source>
</evidence>
<dbReference type="GO" id="GO:0046872">
    <property type="term" value="F:metal ion binding"/>
    <property type="evidence" value="ECO:0007669"/>
    <property type="project" value="UniProtKB-KW"/>
</dbReference>
<dbReference type="CDD" id="cd01335">
    <property type="entry name" value="Radical_SAM"/>
    <property type="match status" value="1"/>
</dbReference>
<feature type="domain" description="Radical SAM core" evidence="6">
    <location>
        <begin position="93"/>
        <end position="307"/>
    </location>
</feature>
<dbReference type="PANTHER" id="PTHR11228:SF7">
    <property type="entry name" value="PQQA PEPTIDE CYCLASE"/>
    <property type="match status" value="1"/>
</dbReference>
<keyword evidence="4" id="KW-0408">Iron</keyword>
<accession>A0A7X2PE67</accession>
<dbReference type="InterPro" id="IPR058240">
    <property type="entry name" value="rSAM_sf"/>
</dbReference>
<dbReference type="PROSITE" id="PS51918">
    <property type="entry name" value="RADICAL_SAM"/>
    <property type="match status" value="1"/>
</dbReference>
<evidence type="ECO:0000313" key="8">
    <source>
        <dbReference type="Proteomes" id="UP000460549"/>
    </source>
</evidence>
<dbReference type="EMBL" id="VUNN01000035">
    <property type="protein sequence ID" value="MSU07284.1"/>
    <property type="molecule type" value="Genomic_DNA"/>
</dbReference>
<dbReference type="InterPro" id="IPR050377">
    <property type="entry name" value="Radical_SAM_PqqE_MftC-like"/>
</dbReference>
<gene>
    <name evidence="7" type="ORF">FYJ80_11020</name>
</gene>
<dbReference type="InterPro" id="IPR013785">
    <property type="entry name" value="Aldolase_TIM"/>
</dbReference>
<sequence length="469" mass="53388">MGCFYRLNERFCLRGYEKLPYALLRRPENRTVFLDRTTFWALSLCDGCTDCSLPLYPEKVRALFPELERQGIIRPCGYGEELTPDQRYRRFPNRYIESVHWSITGRCNYRCRHCYMSAPEAKLGELPHETILDILRQLDECGVTKVSLTGGEPLVRSDFEDIVRELTERRMVITQIYSNGSLVNDRLLDMLERYGQRPEFNMSYDGDEGMHDWLRGIPNAGESVLRAFDLCYARGFPTGSELCLHQKNKHLLRRSLNTLAAHHVRNCKVNPVSETELWLRTTGENASIGTQELFDLYLEYLPHYFEDGAPLDLMLGALFWGQKGTGRYSIPFEKHPEGMDCARMTVCGHARSQLYLSPEGRMLPCMSLSSFDAVQREYPLVTETGLQKGLSDSAYLRLIDTRLEDLFRQNPQCGACAFRTRCGAGCRACALDLTGSSDLMACDPAACLYFKGGYAEKLRAVPADVGTHS</sequence>
<evidence type="ECO:0000313" key="7">
    <source>
        <dbReference type="EMBL" id="MSU07284.1"/>
    </source>
</evidence>
<dbReference type="Proteomes" id="UP000460549">
    <property type="component" value="Unassembled WGS sequence"/>
</dbReference>
<dbReference type="Pfam" id="PF04055">
    <property type="entry name" value="Radical_SAM"/>
    <property type="match status" value="1"/>
</dbReference>
<protein>
    <submittedName>
        <fullName evidence="7">Radical SAM protein</fullName>
    </submittedName>
</protein>
<evidence type="ECO:0000256" key="3">
    <source>
        <dbReference type="ARBA" id="ARBA00022723"/>
    </source>
</evidence>
<dbReference type="NCBIfam" id="TIGR04085">
    <property type="entry name" value="rSAM_more_4Fe4S"/>
    <property type="match status" value="1"/>
</dbReference>
<dbReference type="GO" id="GO:0051536">
    <property type="term" value="F:iron-sulfur cluster binding"/>
    <property type="evidence" value="ECO:0007669"/>
    <property type="project" value="UniProtKB-KW"/>
</dbReference>
<comment type="cofactor">
    <cofactor evidence="1">
        <name>[4Fe-4S] cluster</name>
        <dbReference type="ChEBI" id="CHEBI:49883"/>
    </cofactor>
</comment>
<name>A0A7X2PE67_9SPIO</name>
<dbReference type="RefSeq" id="WP_154426901.1">
    <property type="nucleotide sequence ID" value="NZ_VUNN01000035.1"/>
</dbReference>
<dbReference type="SMART" id="SM00729">
    <property type="entry name" value="Elp3"/>
    <property type="match status" value="1"/>
</dbReference>
<dbReference type="Gene3D" id="3.20.20.70">
    <property type="entry name" value="Aldolase class I"/>
    <property type="match status" value="1"/>
</dbReference>
<evidence type="ECO:0000256" key="5">
    <source>
        <dbReference type="ARBA" id="ARBA00023014"/>
    </source>
</evidence>
<evidence type="ECO:0000256" key="4">
    <source>
        <dbReference type="ARBA" id="ARBA00023004"/>
    </source>
</evidence>
<proteinExistence type="predicted"/>
<dbReference type="SUPFAM" id="SSF102114">
    <property type="entry name" value="Radical SAM enzymes"/>
    <property type="match status" value="1"/>
</dbReference>
<dbReference type="InterPro" id="IPR006638">
    <property type="entry name" value="Elp3/MiaA/NifB-like_rSAM"/>
</dbReference>
<keyword evidence="8" id="KW-1185">Reference proteome</keyword>
<evidence type="ECO:0000256" key="1">
    <source>
        <dbReference type="ARBA" id="ARBA00001966"/>
    </source>
</evidence>
<dbReference type="SFLD" id="SFLDS00029">
    <property type="entry name" value="Radical_SAM"/>
    <property type="match status" value="1"/>
</dbReference>
<dbReference type="GO" id="GO:0003824">
    <property type="term" value="F:catalytic activity"/>
    <property type="evidence" value="ECO:0007669"/>
    <property type="project" value="InterPro"/>
</dbReference>